<dbReference type="Pfam" id="PF02082">
    <property type="entry name" value="Rrf2"/>
    <property type="match status" value="1"/>
</dbReference>
<dbReference type="InterPro" id="IPR036388">
    <property type="entry name" value="WH-like_DNA-bd_sf"/>
</dbReference>
<name>A0A518BQM4_9BACT</name>
<dbReference type="GO" id="GO:0005829">
    <property type="term" value="C:cytosol"/>
    <property type="evidence" value="ECO:0007669"/>
    <property type="project" value="TreeGrafter"/>
</dbReference>
<feature type="compositionally biased region" description="Low complexity" evidence="1">
    <location>
        <begin position="208"/>
        <end position="219"/>
    </location>
</feature>
<dbReference type="KEGG" id="pbap:Pla133_43910"/>
<dbReference type="GO" id="GO:0003700">
    <property type="term" value="F:DNA-binding transcription factor activity"/>
    <property type="evidence" value="ECO:0007669"/>
    <property type="project" value="TreeGrafter"/>
</dbReference>
<feature type="compositionally biased region" description="Gly residues" evidence="1">
    <location>
        <begin position="179"/>
        <end position="188"/>
    </location>
</feature>
<keyword evidence="3" id="KW-1185">Reference proteome</keyword>
<dbReference type="SUPFAM" id="SSF46785">
    <property type="entry name" value="Winged helix' DNA-binding domain"/>
    <property type="match status" value="1"/>
</dbReference>
<dbReference type="InterPro" id="IPR000944">
    <property type="entry name" value="Tscrpt_reg_Rrf2"/>
</dbReference>
<dbReference type="AlphaFoldDB" id="A0A518BQM4"/>
<organism evidence="2 3">
    <name type="scientific">Engelhardtia mirabilis</name>
    <dbReference type="NCBI Taxonomy" id="2528011"/>
    <lineage>
        <taxon>Bacteria</taxon>
        <taxon>Pseudomonadati</taxon>
        <taxon>Planctomycetota</taxon>
        <taxon>Planctomycetia</taxon>
        <taxon>Planctomycetia incertae sedis</taxon>
        <taxon>Engelhardtia</taxon>
    </lineage>
</organism>
<evidence type="ECO:0000313" key="3">
    <source>
        <dbReference type="Proteomes" id="UP000316921"/>
    </source>
</evidence>
<accession>A0A518BQM4</accession>
<feature type="region of interest" description="Disordered" evidence="1">
    <location>
        <begin position="179"/>
        <end position="233"/>
    </location>
</feature>
<dbReference type="NCBIfam" id="TIGR00738">
    <property type="entry name" value="rrf2_super"/>
    <property type="match status" value="1"/>
</dbReference>
<dbReference type="Proteomes" id="UP000316921">
    <property type="component" value="Chromosome"/>
</dbReference>
<dbReference type="InterPro" id="IPR036390">
    <property type="entry name" value="WH_DNA-bd_sf"/>
</dbReference>
<evidence type="ECO:0000256" key="1">
    <source>
        <dbReference type="SAM" id="MobiDB-lite"/>
    </source>
</evidence>
<reference evidence="2 3" key="1">
    <citation type="submission" date="2019-02" db="EMBL/GenBank/DDBJ databases">
        <title>Deep-cultivation of Planctomycetes and their phenomic and genomic characterization uncovers novel biology.</title>
        <authorList>
            <person name="Wiegand S."/>
            <person name="Jogler M."/>
            <person name="Boedeker C."/>
            <person name="Pinto D."/>
            <person name="Vollmers J."/>
            <person name="Rivas-Marin E."/>
            <person name="Kohn T."/>
            <person name="Peeters S.H."/>
            <person name="Heuer A."/>
            <person name="Rast P."/>
            <person name="Oberbeckmann S."/>
            <person name="Bunk B."/>
            <person name="Jeske O."/>
            <person name="Meyerdierks A."/>
            <person name="Storesund J.E."/>
            <person name="Kallscheuer N."/>
            <person name="Luecker S."/>
            <person name="Lage O.M."/>
            <person name="Pohl T."/>
            <person name="Merkel B.J."/>
            <person name="Hornburger P."/>
            <person name="Mueller R.-W."/>
            <person name="Bruemmer F."/>
            <person name="Labrenz M."/>
            <person name="Spormann A.M."/>
            <person name="Op den Camp H."/>
            <person name="Overmann J."/>
            <person name="Amann R."/>
            <person name="Jetten M.S.M."/>
            <person name="Mascher T."/>
            <person name="Medema M.H."/>
            <person name="Devos D.P."/>
            <person name="Kaster A.-K."/>
            <person name="Ovreas L."/>
            <person name="Rohde M."/>
            <person name="Galperin M.Y."/>
            <person name="Jogler C."/>
        </authorList>
    </citation>
    <scope>NUCLEOTIDE SEQUENCE [LARGE SCALE GENOMIC DNA]</scope>
    <source>
        <strain evidence="2 3">Pla133</strain>
    </source>
</reference>
<dbReference type="EMBL" id="CP036287">
    <property type="protein sequence ID" value="QDU69272.1"/>
    <property type="molecule type" value="Genomic_DNA"/>
</dbReference>
<dbReference type="Gene3D" id="1.10.10.10">
    <property type="entry name" value="Winged helix-like DNA-binding domain superfamily/Winged helix DNA-binding domain"/>
    <property type="match status" value="1"/>
</dbReference>
<gene>
    <name evidence="2" type="primary">cymR</name>
    <name evidence="2" type="ORF">Pla133_43910</name>
</gene>
<feature type="compositionally biased region" description="Polar residues" evidence="1">
    <location>
        <begin position="193"/>
        <end position="202"/>
    </location>
</feature>
<proteinExistence type="predicted"/>
<dbReference type="PROSITE" id="PS51197">
    <property type="entry name" value="HTH_RRF2_2"/>
    <property type="match status" value="1"/>
</dbReference>
<dbReference type="PANTHER" id="PTHR33221">
    <property type="entry name" value="WINGED HELIX-TURN-HELIX TRANSCRIPTIONAL REGULATOR, RRF2 FAMILY"/>
    <property type="match status" value="1"/>
</dbReference>
<dbReference type="PANTHER" id="PTHR33221:SF2">
    <property type="entry name" value="TRANSCRIPTIONAL REGULATOR"/>
    <property type="match status" value="1"/>
</dbReference>
<protein>
    <submittedName>
        <fullName evidence="2">HTH-type transcriptional regulator CymR</fullName>
    </submittedName>
</protein>
<evidence type="ECO:0000313" key="2">
    <source>
        <dbReference type="EMBL" id="QDU69272.1"/>
    </source>
</evidence>
<sequence>MLFAGCKGAEGGPEAGRHADPHAMLQLTKRTEYGLIALVHLADRGGEFVSAREIGEHYPVPKRLLAEVLKDLGRAKLVESQRGATGGYTLSRPSESISLGEIIAAVEGRPTLTGCEALGSFQGGSCDVSPVCPIKSPIQRVRVGIWDLLQRTTLHDLAHPSPLALGALLDAREGGVGEGGISDGGISDGGRAMTTSNGSNTYKLDPGAAATARASRSRTNIAQAGRLPLGAES</sequence>